<evidence type="ECO:0000313" key="1">
    <source>
        <dbReference type="EMBL" id="CCJ71094.1"/>
    </source>
</evidence>
<accession>K8A6A5</accession>
<protein>
    <submittedName>
        <fullName evidence="1">Uncharacterized protein</fullName>
    </submittedName>
</protein>
<comment type="caution">
    <text evidence="1">The sequence shown here is derived from an EMBL/GenBank/DDBJ whole genome shotgun (WGS) entry which is preliminary data.</text>
</comment>
<evidence type="ECO:0000313" key="2">
    <source>
        <dbReference type="Proteomes" id="UP000009340"/>
    </source>
</evidence>
<name>K8A6A5_9ENTR</name>
<dbReference type="EMBL" id="CAKW01000014">
    <property type="protein sequence ID" value="CCJ71094.1"/>
    <property type="molecule type" value="Genomic_DNA"/>
</dbReference>
<dbReference type="Proteomes" id="UP000009340">
    <property type="component" value="Unassembled WGS sequence"/>
</dbReference>
<gene>
    <name evidence="1" type="ORF">BN137_429</name>
</gene>
<proteinExistence type="predicted"/>
<reference evidence="1" key="1">
    <citation type="submission" date="2012-07" db="EMBL/GenBank/DDBJ databases">
        <authorList>
            <person name="Cummings C."/>
        </authorList>
    </citation>
    <scope>NUCLEOTIDE SEQUENCE</scope>
    <source>
        <strain evidence="1">1330</strain>
    </source>
</reference>
<dbReference type="AlphaFoldDB" id="K8A6A5"/>
<sequence length="42" mass="4472">MYAKETPLTTPPLACLNGVLNAQFLTASLAASITYSNLYPVI</sequence>
<organism evidence="1 2">
    <name type="scientific">Cronobacter condimenti 1330</name>
    <dbReference type="NCBI Taxonomy" id="1073999"/>
    <lineage>
        <taxon>Bacteria</taxon>
        <taxon>Pseudomonadati</taxon>
        <taxon>Pseudomonadota</taxon>
        <taxon>Gammaproteobacteria</taxon>
        <taxon>Enterobacterales</taxon>
        <taxon>Enterobacteriaceae</taxon>
        <taxon>Cronobacter</taxon>
    </lineage>
</organism>